<dbReference type="NCBIfam" id="TIGR00791">
    <property type="entry name" value="gntP"/>
    <property type="match status" value="1"/>
</dbReference>
<evidence type="ECO:0000256" key="7">
    <source>
        <dbReference type="ARBA" id="ARBA00049663"/>
    </source>
</evidence>
<feature type="transmembrane region" description="Helical" evidence="8">
    <location>
        <begin position="265"/>
        <end position="290"/>
    </location>
</feature>
<dbReference type="GO" id="GO:0005886">
    <property type="term" value="C:plasma membrane"/>
    <property type="evidence" value="ECO:0007669"/>
    <property type="project" value="UniProtKB-SubCell"/>
</dbReference>
<evidence type="ECO:0000256" key="8">
    <source>
        <dbReference type="SAM" id="Phobius"/>
    </source>
</evidence>
<dbReference type="AlphaFoldDB" id="A0A2A3YJH0"/>
<accession>A0A2A3YJH0</accession>
<feature type="transmembrane region" description="Helical" evidence="8">
    <location>
        <begin position="177"/>
        <end position="204"/>
    </location>
</feature>
<feature type="transmembrane region" description="Helical" evidence="8">
    <location>
        <begin position="27"/>
        <end position="47"/>
    </location>
</feature>
<evidence type="ECO:0000256" key="3">
    <source>
        <dbReference type="ARBA" id="ARBA00022475"/>
    </source>
</evidence>
<dbReference type="Proteomes" id="UP000218598">
    <property type="component" value="Unassembled WGS sequence"/>
</dbReference>
<name>A0A2A3YJH0_9MICO</name>
<keyword evidence="5 8" id="KW-1133">Transmembrane helix</keyword>
<comment type="subcellular location">
    <subcellularLocation>
        <location evidence="1">Cell membrane</location>
        <topology evidence="1">Multi-pass membrane protein</topology>
    </subcellularLocation>
</comment>
<protein>
    <submittedName>
        <fullName evidence="9">Gluconate permease</fullName>
    </submittedName>
</protein>
<evidence type="ECO:0000256" key="4">
    <source>
        <dbReference type="ARBA" id="ARBA00022692"/>
    </source>
</evidence>
<feature type="transmembrane region" description="Helical" evidence="8">
    <location>
        <begin position="432"/>
        <end position="451"/>
    </location>
</feature>
<dbReference type="PIRSF" id="PIRSF002746">
    <property type="entry name" value="Gluconate_transporter"/>
    <property type="match status" value="1"/>
</dbReference>
<evidence type="ECO:0000313" key="9">
    <source>
        <dbReference type="EMBL" id="PCC39379.1"/>
    </source>
</evidence>
<feature type="transmembrane region" description="Helical" evidence="8">
    <location>
        <begin position="147"/>
        <end position="165"/>
    </location>
</feature>
<feature type="transmembrane region" description="Helical" evidence="8">
    <location>
        <begin position="107"/>
        <end position="140"/>
    </location>
</feature>
<gene>
    <name evidence="9" type="ORF">CIK66_08935</name>
</gene>
<dbReference type="PANTHER" id="PTHR30354">
    <property type="entry name" value="GNT FAMILY GLUCONATE TRANSPORTER"/>
    <property type="match status" value="1"/>
</dbReference>
<keyword evidence="10" id="KW-1185">Reference proteome</keyword>
<feature type="transmembrane region" description="Helical" evidence="8">
    <location>
        <begin position="311"/>
        <end position="339"/>
    </location>
</feature>
<feature type="transmembrane region" description="Helical" evidence="8">
    <location>
        <begin position="351"/>
        <end position="379"/>
    </location>
</feature>
<evidence type="ECO:0000256" key="1">
    <source>
        <dbReference type="ARBA" id="ARBA00004651"/>
    </source>
</evidence>
<dbReference type="PANTHER" id="PTHR30354:SF22">
    <property type="entry name" value="HIGH-AFFINITY GLUCONATE TRANSPORTER"/>
    <property type="match status" value="1"/>
</dbReference>
<keyword evidence="6 8" id="KW-0472">Membrane</keyword>
<organism evidence="9 10">
    <name type="scientific">Brachybacterium alimentarium</name>
    <dbReference type="NCBI Taxonomy" id="47845"/>
    <lineage>
        <taxon>Bacteria</taxon>
        <taxon>Bacillati</taxon>
        <taxon>Actinomycetota</taxon>
        <taxon>Actinomycetes</taxon>
        <taxon>Micrococcales</taxon>
        <taxon>Dermabacteraceae</taxon>
        <taxon>Brachybacterium</taxon>
    </lineage>
</organism>
<reference evidence="9 10" key="1">
    <citation type="journal article" date="2017" name="Elife">
        <title>Extensive horizontal gene transfer in cheese-associated bacteria.</title>
        <authorList>
            <person name="Bonham K.S."/>
            <person name="Wolfe B.E."/>
            <person name="Dutton R.J."/>
        </authorList>
    </citation>
    <scope>NUCLEOTIDE SEQUENCE [LARGE SCALE GENOMIC DNA]</scope>
    <source>
        <strain evidence="9 10">341_9</strain>
    </source>
</reference>
<evidence type="ECO:0000256" key="2">
    <source>
        <dbReference type="ARBA" id="ARBA00022448"/>
    </source>
</evidence>
<evidence type="ECO:0000256" key="6">
    <source>
        <dbReference type="ARBA" id="ARBA00023136"/>
    </source>
</evidence>
<feature type="transmembrane region" description="Helical" evidence="8">
    <location>
        <begin position="391"/>
        <end position="412"/>
    </location>
</feature>
<sequence>MPLVIVALAVVLLVVLMTRLKLNGFVALLLVSGLVGLWAVLTDRLTYEGEPAGLSAVPLLIEDGLGGQLSSTLIVIGLGAMIGRVLGDAGAAQRIAQSLSRALGEKGVQWSMIATSVIVGGTMFYEVAFIIIVPVAFTLVRTTGKRLLWIALPMSITLSTMHSFLPPHPGPTAVAGLYSASIGTTLLLGLTIAVPAGALIAMIWPRLPFVKKLDPQIPPGLATDKEFTEEEMPSLGLSVLVAMVPVVLIAGAAVYAILLPGESRLGSAIGFIGQPTVALLISLVVATWALGPRLGHSMTDVASSMGAGAKAMAMIILVVGAGGSFKEVLTAAGVADYIADVCGSLSVNPLLLAWLIAVILRIAIGSATVAVSTAGGIAAPLVAAGGVSPELAVLATACGSIAFSHVNDPGFWLFKEYFNLEVTDALKIRTSYTTVLAILGLGGVMLLSLVVPA</sequence>
<keyword evidence="4 8" id="KW-0812">Transmembrane</keyword>
<evidence type="ECO:0000313" key="10">
    <source>
        <dbReference type="Proteomes" id="UP000218598"/>
    </source>
</evidence>
<dbReference type="OrthoDB" id="4325159at2"/>
<comment type="similarity">
    <text evidence="7">Belongs to the GntP permease family.</text>
</comment>
<proteinExistence type="inferred from homology"/>
<dbReference type="RefSeq" id="WP_096197050.1">
    <property type="nucleotide sequence ID" value="NZ_JBQQHT010000019.1"/>
</dbReference>
<evidence type="ECO:0000256" key="5">
    <source>
        <dbReference type="ARBA" id="ARBA00022989"/>
    </source>
</evidence>
<dbReference type="EMBL" id="NRGR01000015">
    <property type="protein sequence ID" value="PCC39379.1"/>
    <property type="molecule type" value="Genomic_DNA"/>
</dbReference>
<dbReference type="Pfam" id="PF02447">
    <property type="entry name" value="GntP_permease"/>
    <property type="match status" value="1"/>
</dbReference>
<dbReference type="GO" id="GO:0015128">
    <property type="term" value="F:gluconate transmembrane transporter activity"/>
    <property type="evidence" value="ECO:0007669"/>
    <property type="project" value="InterPro"/>
</dbReference>
<comment type="caution">
    <text evidence="9">The sequence shown here is derived from an EMBL/GenBank/DDBJ whole genome shotgun (WGS) entry which is preliminary data.</text>
</comment>
<dbReference type="InterPro" id="IPR003474">
    <property type="entry name" value="Glcn_transporter"/>
</dbReference>
<keyword evidence="2" id="KW-0813">Transport</keyword>
<keyword evidence="3" id="KW-1003">Cell membrane</keyword>
<feature type="transmembrane region" description="Helical" evidence="8">
    <location>
        <begin position="235"/>
        <end position="259"/>
    </location>
</feature>